<dbReference type="GO" id="GO:0005634">
    <property type="term" value="C:nucleus"/>
    <property type="evidence" value="ECO:0007669"/>
    <property type="project" value="TreeGrafter"/>
</dbReference>
<keyword evidence="4" id="KW-1185">Reference proteome</keyword>
<evidence type="ECO:0000256" key="1">
    <source>
        <dbReference type="SAM" id="MobiDB-lite"/>
    </source>
</evidence>
<dbReference type="EMBL" id="CAVLGL010000087">
    <property type="protein sequence ID" value="CAK1592532.1"/>
    <property type="molecule type" value="Genomic_DNA"/>
</dbReference>
<feature type="compositionally biased region" description="Polar residues" evidence="1">
    <location>
        <begin position="372"/>
        <end position="399"/>
    </location>
</feature>
<gene>
    <name evidence="3" type="ORF">PARMNEM_LOCUS12467</name>
</gene>
<dbReference type="PANTHER" id="PTHR19303">
    <property type="entry name" value="TRANSPOSON"/>
    <property type="match status" value="1"/>
</dbReference>
<reference evidence="3 4" key="1">
    <citation type="submission" date="2023-11" db="EMBL/GenBank/DDBJ databases">
        <authorList>
            <person name="Hedman E."/>
            <person name="Englund M."/>
            <person name="Stromberg M."/>
            <person name="Nyberg Akerstrom W."/>
            <person name="Nylinder S."/>
            <person name="Jareborg N."/>
            <person name="Kallberg Y."/>
            <person name="Kronander E."/>
        </authorList>
    </citation>
    <scope>NUCLEOTIDE SEQUENCE [LARGE SCALE GENOMIC DNA]</scope>
</reference>
<dbReference type="PANTHER" id="PTHR19303:SF71">
    <property type="entry name" value="ZINC FINGER PHD-TYPE DOMAIN-CONTAINING PROTEIN"/>
    <property type="match status" value="1"/>
</dbReference>
<dbReference type="InterPro" id="IPR036397">
    <property type="entry name" value="RNaseH_sf"/>
</dbReference>
<dbReference type="InterPro" id="IPR004875">
    <property type="entry name" value="DDE_SF_endonuclease_dom"/>
</dbReference>
<feature type="region of interest" description="Disordered" evidence="1">
    <location>
        <begin position="346"/>
        <end position="399"/>
    </location>
</feature>
<feature type="domain" description="DDE-1" evidence="2">
    <location>
        <begin position="163"/>
        <end position="322"/>
    </location>
</feature>
<organism evidence="3 4">
    <name type="scientific">Parnassius mnemosyne</name>
    <name type="common">clouded apollo</name>
    <dbReference type="NCBI Taxonomy" id="213953"/>
    <lineage>
        <taxon>Eukaryota</taxon>
        <taxon>Metazoa</taxon>
        <taxon>Ecdysozoa</taxon>
        <taxon>Arthropoda</taxon>
        <taxon>Hexapoda</taxon>
        <taxon>Insecta</taxon>
        <taxon>Pterygota</taxon>
        <taxon>Neoptera</taxon>
        <taxon>Endopterygota</taxon>
        <taxon>Lepidoptera</taxon>
        <taxon>Glossata</taxon>
        <taxon>Ditrysia</taxon>
        <taxon>Papilionoidea</taxon>
        <taxon>Papilionidae</taxon>
        <taxon>Parnassiinae</taxon>
        <taxon>Parnassini</taxon>
        <taxon>Parnassius</taxon>
        <taxon>Driopa</taxon>
    </lineage>
</organism>
<sequence length="511" mass="57259">MGYVAYNKVFSEEQEHQLSRYLKRCAEIYFGLSRKEVRKLAFELTIKYNLKRPVTWAENEMAGEEWFGSFMIDRNPSLSVRVAQATSLSRATSFNKTNVKAFYDNLQIVMDRHTYEPQDIYNVDETGATTVQKPDKVVARRGIRQVGAVTSAERGTLVTVAFAVNALGNTIPPLLIFPRVRYHDHFIRDGPVGSIVTANPSGWMQDASFLVFLEHFKKFPNASPAHKVLLVLDNHSSHIHINTLDFCKEKGITLLSFPPHCSHKLQPLDRSVFGPFKKAINTACDGWMRSHPAKTMTIYDKPGVIKTAMHLAFTQANIQAGFCKTGIYPYNRNLFQEIDCAPSFVTDRTNPETEKNSPAAPSLVPDRANSDIGETNSAESSFVTNRTNFDTEENNSAANNEIPSTQEFDFLASFQTHGPNPDDGKKNPGSIDEIPQHSASLLGESSTSNQSNFQPTASSSTTPPVFSPEIIRPFPKALQRKTKSSRTKKSTIYTDTPENETVRQEYEEKRS</sequence>
<evidence type="ECO:0000259" key="2">
    <source>
        <dbReference type="Pfam" id="PF03184"/>
    </source>
</evidence>
<evidence type="ECO:0000313" key="3">
    <source>
        <dbReference type="EMBL" id="CAK1592532.1"/>
    </source>
</evidence>
<comment type="caution">
    <text evidence="3">The sequence shown here is derived from an EMBL/GenBank/DDBJ whole genome shotgun (WGS) entry which is preliminary data.</text>
</comment>
<dbReference type="GO" id="GO:0003677">
    <property type="term" value="F:DNA binding"/>
    <property type="evidence" value="ECO:0007669"/>
    <property type="project" value="TreeGrafter"/>
</dbReference>
<accession>A0AAV1LEQ9</accession>
<feature type="compositionally biased region" description="Basic residues" evidence="1">
    <location>
        <begin position="478"/>
        <end position="489"/>
    </location>
</feature>
<dbReference type="InterPro" id="IPR050863">
    <property type="entry name" value="CenT-Element_Derived"/>
</dbReference>
<proteinExistence type="predicted"/>
<name>A0AAV1LEQ9_9NEOP</name>
<protein>
    <recommendedName>
        <fullName evidence="2">DDE-1 domain-containing protein</fullName>
    </recommendedName>
</protein>
<evidence type="ECO:0000313" key="4">
    <source>
        <dbReference type="Proteomes" id="UP001314205"/>
    </source>
</evidence>
<feature type="region of interest" description="Disordered" evidence="1">
    <location>
        <begin position="413"/>
        <end position="511"/>
    </location>
</feature>
<dbReference type="Pfam" id="PF03184">
    <property type="entry name" value="DDE_1"/>
    <property type="match status" value="1"/>
</dbReference>
<dbReference type="Proteomes" id="UP001314205">
    <property type="component" value="Unassembled WGS sequence"/>
</dbReference>
<feature type="compositionally biased region" description="Basic and acidic residues" evidence="1">
    <location>
        <begin position="500"/>
        <end position="511"/>
    </location>
</feature>
<dbReference type="AlphaFoldDB" id="A0AAV1LEQ9"/>
<feature type="compositionally biased region" description="Polar residues" evidence="1">
    <location>
        <begin position="437"/>
        <end position="464"/>
    </location>
</feature>
<dbReference type="Gene3D" id="3.30.420.10">
    <property type="entry name" value="Ribonuclease H-like superfamily/Ribonuclease H"/>
    <property type="match status" value="1"/>
</dbReference>